<evidence type="ECO:0000313" key="1">
    <source>
        <dbReference type="EMBL" id="USH01126.1"/>
    </source>
</evidence>
<gene>
    <name evidence="1" type="ORF">K6Q96_09255</name>
</gene>
<evidence type="ECO:0008006" key="3">
    <source>
        <dbReference type="Google" id="ProtNLM"/>
    </source>
</evidence>
<dbReference type="Proteomes" id="UP001056255">
    <property type="component" value="Chromosome I"/>
</dbReference>
<evidence type="ECO:0000313" key="2">
    <source>
        <dbReference type="Proteomes" id="UP001056255"/>
    </source>
</evidence>
<sequence length="72" mass="8482">MFDFICMYEQYYSHEYMMKPFNLREFIARVNALPQANSKEVIISVDGSPDAKTAFLQHRPTGLVLQFNHRKP</sequence>
<protein>
    <recommendedName>
        <fullName evidence="3">Response regulatory domain-containing protein</fullName>
    </recommendedName>
</protein>
<reference evidence="1" key="1">
    <citation type="submission" date="2021-08" db="EMBL/GenBank/DDBJ databases">
        <authorList>
            <person name="Sakaguchi M."/>
            <person name="Kikuchi T."/>
            <person name="Urbanczyk H."/>
        </authorList>
    </citation>
    <scope>NUCLEOTIDE SEQUENCE</scope>
    <source>
        <strain evidence="1">020920N</strain>
    </source>
</reference>
<keyword evidence="2" id="KW-1185">Reference proteome</keyword>
<dbReference type="RefSeq" id="WP_251875191.1">
    <property type="nucleotide sequence ID" value="NZ_CP082275.1"/>
</dbReference>
<name>A0ABY4WNH8_9GAMM</name>
<accession>A0ABY4WNH8</accession>
<proteinExistence type="predicted"/>
<organism evidence="1 2">
    <name type="scientific">Grimontia kaedaensis</name>
    <dbReference type="NCBI Taxonomy" id="2872157"/>
    <lineage>
        <taxon>Bacteria</taxon>
        <taxon>Pseudomonadati</taxon>
        <taxon>Pseudomonadota</taxon>
        <taxon>Gammaproteobacteria</taxon>
        <taxon>Vibrionales</taxon>
        <taxon>Vibrionaceae</taxon>
        <taxon>Grimontia</taxon>
    </lineage>
</organism>
<dbReference type="EMBL" id="CP082275">
    <property type="protein sequence ID" value="USH01126.1"/>
    <property type="molecule type" value="Genomic_DNA"/>
</dbReference>